<evidence type="ECO:0000259" key="5">
    <source>
        <dbReference type="PROSITE" id="PS51319"/>
    </source>
</evidence>
<sequence>MTKSDLCANANGGSLRRLSSPKTRRQSKVRDTIQSLSENTDQVSARRRELNQRIDEVIKPKKSNRPRKRRGNEEVLDSYADDEVARLREQMREAVEEDKKYSSQGLPAISKLRILPTVMLTLRKASLAQSIVDNNLLQQVREWLEPHHPDPSLPALNIQRELFSTLRKMDFIDASVLKESGLGKVVVFYTRCKRVTPEIQRIASELYTLWARPIMKRSASYRDRMVPQAQITELPRGDRLPTIMAKAAKEQGSRARKNAVTIPQRELGDYTVAPVAIKQTSASVADDMKRRHMQNESLRRLNKKLITATKQA</sequence>
<comment type="similarity">
    <text evidence="2">Belongs to the IWS1 family.</text>
</comment>
<comment type="subcellular location">
    <subcellularLocation>
        <location evidence="3">Nucleus</location>
    </subcellularLocation>
</comment>
<dbReference type="PANTHER" id="PTHR46010">
    <property type="entry name" value="PROTEIN IWS1 HOMOLOG"/>
    <property type="match status" value="1"/>
</dbReference>
<dbReference type="Gene3D" id="1.20.930.10">
    <property type="entry name" value="Conserved domain common to transcription factors TFIIS, elongin A, CRSP70"/>
    <property type="match status" value="1"/>
</dbReference>
<evidence type="ECO:0000256" key="3">
    <source>
        <dbReference type="PROSITE-ProRule" id="PRU00649"/>
    </source>
</evidence>
<accession>D8Q3Q4</accession>
<keyword evidence="7" id="KW-1185">Reference proteome</keyword>
<keyword evidence="3" id="KW-0539">Nucleus</keyword>
<dbReference type="OrthoDB" id="21124at2759"/>
<evidence type="ECO:0000256" key="2">
    <source>
        <dbReference type="ARBA" id="ARBA00037992"/>
    </source>
</evidence>
<dbReference type="RefSeq" id="XP_003031996.1">
    <property type="nucleotide sequence ID" value="XM_003031950.1"/>
</dbReference>
<organism evidence="7">
    <name type="scientific">Schizophyllum commune (strain H4-8 / FGSC 9210)</name>
    <name type="common">Split gill fungus</name>
    <dbReference type="NCBI Taxonomy" id="578458"/>
    <lineage>
        <taxon>Eukaryota</taxon>
        <taxon>Fungi</taxon>
        <taxon>Dikarya</taxon>
        <taxon>Basidiomycota</taxon>
        <taxon>Agaricomycotina</taxon>
        <taxon>Agaricomycetes</taxon>
        <taxon>Agaricomycetidae</taxon>
        <taxon>Agaricales</taxon>
        <taxon>Schizophyllaceae</taxon>
        <taxon>Schizophyllum</taxon>
    </lineage>
</organism>
<dbReference type="PANTHER" id="PTHR46010:SF1">
    <property type="entry name" value="PROTEIN IWS1 HOMOLOG"/>
    <property type="match status" value="1"/>
</dbReference>
<dbReference type="InterPro" id="IPR035441">
    <property type="entry name" value="TFIIS/LEDGF_dom_sf"/>
</dbReference>
<dbReference type="STRING" id="578458.D8Q3Q4"/>
<feature type="region of interest" description="Disordered" evidence="4">
    <location>
        <begin position="1"/>
        <end position="46"/>
    </location>
</feature>
<dbReference type="InterPro" id="IPR017923">
    <property type="entry name" value="TFIIS_N"/>
</dbReference>
<dbReference type="InterPro" id="IPR051037">
    <property type="entry name" value="RNAPII_TF_IWS1"/>
</dbReference>
<name>D8Q3Q4_SCHCM</name>
<feature type="domain" description="TFIIS N-terminal" evidence="5">
    <location>
        <begin position="138"/>
        <end position="217"/>
    </location>
</feature>
<dbReference type="InParanoid" id="D8Q3Q4"/>
<dbReference type="VEuPathDB" id="FungiDB:SCHCODRAFT_02502912"/>
<dbReference type="AlphaFoldDB" id="D8Q3Q4"/>
<dbReference type="HOGENOM" id="CLU_045275_2_0_1"/>
<dbReference type="PROSITE" id="PS51319">
    <property type="entry name" value="TFIIS_N"/>
    <property type="match status" value="1"/>
</dbReference>
<evidence type="ECO:0000313" key="7">
    <source>
        <dbReference type="Proteomes" id="UP000007431"/>
    </source>
</evidence>
<dbReference type="KEGG" id="scm:SCHCO_02502912"/>
<dbReference type="Pfam" id="PF08711">
    <property type="entry name" value="Med26"/>
    <property type="match status" value="1"/>
</dbReference>
<protein>
    <recommendedName>
        <fullName evidence="5">TFIIS N-terminal domain-containing protein</fullName>
    </recommendedName>
</protein>
<reference evidence="6 7" key="1">
    <citation type="journal article" date="2010" name="Nat. Biotechnol.">
        <title>Genome sequence of the model mushroom Schizophyllum commune.</title>
        <authorList>
            <person name="Ohm R.A."/>
            <person name="de Jong J.F."/>
            <person name="Lugones L.G."/>
            <person name="Aerts A."/>
            <person name="Kothe E."/>
            <person name="Stajich J.E."/>
            <person name="de Vries R.P."/>
            <person name="Record E."/>
            <person name="Levasseur A."/>
            <person name="Baker S.E."/>
            <person name="Bartholomew K.A."/>
            <person name="Coutinho P.M."/>
            <person name="Erdmann S."/>
            <person name="Fowler T.J."/>
            <person name="Gathman A.C."/>
            <person name="Lombard V."/>
            <person name="Henrissat B."/>
            <person name="Knabe N."/>
            <person name="Kuees U."/>
            <person name="Lilly W.W."/>
            <person name="Lindquist E."/>
            <person name="Lucas S."/>
            <person name="Magnuson J.K."/>
            <person name="Piumi F."/>
            <person name="Raudaskoski M."/>
            <person name="Salamov A."/>
            <person name="Schmutz J."/>
            <person name="Schwarze F.W.M.R."/>
            <person name="vanKuyk P.A."/>
            <person name="Horton J.S."/>
            <person name="Grigoriev I.V."/>
            <person name="Woesten H.A.B."/>
        </authorList>
    </citation>
    <scope>NUCLEOTIDE SEQUENCE [LARGE SCALE GENOMIC DNA]</scope>
    <source>
        <strain evidence="7">H4-8 / FGSC 9210</strain>
    </source>
</reference>
<dbReference type="GO" id="GO:0005634">
    <property type="term" value="C:nucleus"/>
    <property type="evidence" value="ECO:0007669"/>
    <property type="project" value="UniProtKB-SubCell"/>
</dbReference>
<dbReference type="GeneID" id="9592653"/>
<dbReference type="eggNOG" id="KOG1793">
    <property type="taxonomic scope" value="Eukaryota"/>
</dbReference>
<feature type="compositionally biased region" description="Polar residues" evidence="4">
    <location>
        <begin position="32"/>
        <end position="43"/>
    </location>
</feature>
<proteinExistence type="inferred from homology"/>
<dbReference type="EMBL" id="GL377306">
    <property type="protein sequence ID" value="EFI97093.1"/>
    <property type="molecule type" value="Genomic_DNA"/>
</dbReference>
<dbReference type="OMA" id="TDYKFAP"/>
<evidence type="ECO:0000256" key="4">
    <source>
        <dbReference type="SAM" id="MobiDB-lite"/>
    </source>
</evidence>
<comment type="function">
    <text evidence="1">Transcription factor involved in RNA polymerase II transcription regulation. May function in both SPT15/TBP post-recruitment and recruitment steps of transcription.</text>
</comment>
<gene>
    <name evidence="6" type="ORF">SCHCODRAFT_55221</name>
</gene>
<dbReference type="Proteomes" id="UP000007431">
    <property type="component" value="Unassembled WGS sequence"/>
</dbReference>
<evidence type="ECO:0000313" key="6">
    <source>
        <dbReference type="EMBL" id="EFI97093.1"/>
    </source>
</evidence>
<dbReference type="GO" id="GO:0016973">
    <property type="term" value="P:poly(A)+ mRNA export from nucleus"/>
    <property type="evidence" value="ECO:0007669"/>
    <property type="project" value="TreeGrafter"/>
</dbReference>
<evidence type="ECO:0000256" key="1">
    <source>
        <dbReference type="ARBA" id="ARBA00037349"/>
    </source>
</evidence>
<dbReference type="FunCoup" id="D8Q3Q4">
    <property type="interactions" value="298"/>
</dbReference>